<keyword evidence="4" id="KW-0071">Autoinducer synthesis</keyword>
<evidence type="ECO:0000313" key="6">
    <source>
        <dbReference type="Proteomes" id="UP000541535"/>
    </source>
</evidence>
<proteinExistence type="predicted"/>
<keyword evidence="1" id="KW-0673">Quorum sensing</keyword>
<dbReference type="PANTHER" id="PTHR39322">
    <property type="entry name" value="ACYL-HOMOSERINE-LACTONE SYNTHASE"/>
    <property type="match status" value="1"/>
</dbReference>
<comment type="caution">
    <text evidence="5">The sequence shown here is derived from an EMBL/GenBank/DDBJ whole genome shotgun (WGS) entry which is preliminary data.</text>
</comment>
<dbReference type="GO" id="GO:0009372">
    <property type="term" value="P:quorum sensing"/>
    <property type="evidence" value="ECO:0007669"/>
    <property type="project" value="UniProtKB-KW"/>
</dbReference>
<dbReference type="Pfam" id="PF13444">
    <property type="entry name" value="Acetyltransf_5"/>
    <property type="match status" value="1"/>
</dbReference>
<dbReference type="Gene3D" id="3.40.630.30">
    <property type="match status" value="1"/>
</dbReference>
<dbReference type="AlphaFoldDB" id="A0A7W5B5Q4"/>
<dbReference type="SUPFAM" id="SSF55729">
    <property type="entry name" value="Acyl-CoA N-acyltransferases (Nat)"/>
    <property type="match status" value="1"/>
</dbReference>
<dbReference type="PANTHER" id="PTHR39322:SF1">
    <property type="entry name" value="ISOVALERYL-HOMOSERINE LACTONE SYNTHASE"/>
    <property type="match status" value="1"/>
</dbReference>
<protein>
    <submittedName>
        <fullName evidence="5">N-acyl amino acid synthase of PEP-CTERM/exosortase system</fullName>
    </submittedName>
</protein>
<dbReference type="Proteomes" id="UP000541535">
    <property type="component" value="Unassembled WGS sequence"/>
</dbReference>
<dbReference type="EMBL" id="JACHXD010000001">
    <property type="protein sequence ID" value="MBB3117072.1"/>
    <property type="molecule type" value="Genomic_DNA"/>
</dbReference>
<evidence type="ECO:0000256" key="4">
    <source>
        <dbReference type="ARBA" id="ARBA00022929"/>
    </source>
</evidence>
<keyword evidence="6" id="KW-1185">Reference proteome</keyword>
<evidence type="ECO:0000313" key="5">
    <source>
        <dbReference type="EMBL" id="MBB3117072.1"/>
    </source>
</evidence>
<name>A0A7W5B5Q4_9BURK</name>
<evidence type="ECO:0000256" key="2">
    <source>
        <dbReference type="ARBA" id="ARBA00022679"/>
    </source>
</evidence>
<dbReference type="InterPro" id="IPR001690">
    <property type="entry name" value="Autoind_synthase"/>
</dbReference>
<keyword evidence="3" id="KW-0949">S-adenosyl-L-methionine</keyword>
<dbReference type="GO" id="GO:0016740">
    <property type="term" value="F:transferase activity"/>
    <property type="evidence" value="ECO:0007669"/>
    <property type="project" value="UniProtKB-KW"/>
</dbReference>
<reference evidence="5 6" key="1">
    <citation type="submission" date="2020-08" db="EMBL/GenBank/DDBJ databases">
        <title>Genomic Encyclopedia of Type Strains, Phase III (KMG-III): the genomes of soil and plant-associated and newly described type strains.</title>
        <authorList>
            <person name="Whitman W."/>
        </authorList>
    </citation>
    <scope>NUCLEOTIDE SEQUENCE [LARGE SCALE GENOMIC DNA]</scope>
    <source>
        <strain evidence="5 6">CECT 8897</strain>
    </source>
</reference>
<keyword evidence="2" id="KW-0808">Transferase</keyword>
<gene>
    <name evidence="5" type="ORF">FHS03_000091</name>
</gene>
<evidence type="ECO:0000256" key="1">
    <source>
        <dbReference type="ARBA" id="ARBA00022654"/>
    </source>
</evidence>
<accession>A0A7W5B5Q4</accession>
<dbReference type="InterPro" id="IPR016181">
    <property type="entry name" value="Acyl_CoA_acyltransferase"/>
</dbReference>
<evidence type="ECO:0000256" key="3">
    <source>
        <dbReference type="ARBA" id="ARBA00022691"/>
    </source>
</evidence>
<dbReference type="InterPro" id="IPR022484">
    <property type="entry name" value="PEP-CTERM/exosrtase_acylTfrase"/>
</dbReference>
<dbReference type="RefSeq" id="WP_229426002.1">
    <property type="nucleotide sequence ID" value="NZ_JACHXD010000001.1"/>
</dbReference>
<organism evidence="5 6">
    <name type="scientific">Pseudoduganella violacea</name>
    <dbReference type="NCBI Taxonomy" id="1715466"/>
    <lineage>
        <taxon>Bacteria</taxon>
        <taxon>Pseudomonadati</taxon>
        <taxon>Pseudomonadota</taxon>
        <taxon>Betaproteobacteria</taxon>
        <taxon>Burkholderiales</taxon>
        <taxon>Oxalobacteraceae</taxon>
        <taxon>Telluria group</taxon>
        <taxon>Pseudoduganella</taxon>
    </lineage>
</organism>
<dbReference type="GO" id="GO:0007165">
    <property type="term" value="P:signal transduction"/>
    <property type="evidence" value="ECO:0007669"/>
    <property type="project" value="TreeGrafter"/>
</dbReference>
<sequence>MAMTFGWKRGVKMLIERILGKRDILIPYFDFHEAEHNGSNRELMNDIYRLRYEVYCNECNFLDAQQYSDGMERDEYDPCSGHFAAFNHDGEIVGTVRLVQPEEHMLYPFESHCTVFDDFRFPERAKAGEISRLVVKKTYRRRRGDTLEGVSKDFVQGGANSPSSRYREQRGNSPLLLLGMYKEMYKYSRRNGIRFWYAAMERSLARSLDKMGFKFVPIGPATDYYGPVTPHIVDLEELNVRLQRENKFLAAWFNDEPIPIWVLVKTLVVNRMIGAPGKK</sequence>
<dbReference type="NCBIfam" id="TIGR03694">
    <property type="entry name" value="exosort_acyl"/>
    <property type="match status" value="1"/>
</dbReference>